<dbReference type="InterPro" id="IPR002925">
    <property type="entry name" value="Dienelactn_hydro"/>
</dbReference>
<feature type="domain" description="Dienelactone hydrolase" evidence="1">
    <location>
        <begin position="4"/>
        <end position="182"/>
    </location>
</feature>
<protein>
    <submittedName>
        <fullName evidence="2">Dienelactone hydrolase family protein</fullName>
        <ecNumber evidence="2">3.1.-.-</ecNumber>
    </submittedName>
</protein>
<dbReference type="Pfam" id="PF01738">
    <property type="entry name" value="DLH"/>
    <property type="match status" value="1"/>
</dbReference>
<comment type="caution">
    <text evidence="2">The sequence shown here is derived from an EMBL/GenBank/DDBJ whole genome shotgun (WGS) entry which is preliminary data.</text>
</comment>
<dbReference type="InterPro" id="IPR029058">
    <property type="entry name" value="AB_hydrolase_fold"/>
</dbReference>
<dbReference type="SUPFAM" id="SSF53474">
    <property type="entry name" value="alpha/beta-Hydrolases"/>
    <property type="match status" value="1"/>
</dbReference>
<gene>
    <name evidence="2" type="ORF">ACFQGD_23090</name>
</gene>
<proteinExistence type="predicted"/>
<evidence type="ECO:0000259" key="1">
    <source>
        <dbReference type="Pfam" id="PF01738"/>
    </source>
</evidence>
<dbReference type="Proteomes" id="UP001596337">
    <property type="component" value="Unassembled WGS sequence"/>
</dbReference>
<dbReference type="InterPro" id="IPR051049">
    <property type="entry name" value="Dienelactone_hydrolase-like"/>
</dbReference>
<dbReference type="PANTHER" id="PTHR46623">
    <property type="entry name" value="CARBOXYMETHYLENEBUTENOLIDASE-RELATED"/>
    <property type="match status" value="1"/>
</dbReference>
<reference evidence="3" key="1">
    <citation type="journal article" date="2019" name="Int. J. Syst. Evol. Microbiol.">
        <title>The Global Catalogue of Microorganisms (GCM) 10K type strain sequencing project: providing services to taxonomists for standard genome sequencing and annotation.</title>
        <authorList>
            <consortium name="The Broad Institute Genomics Platform"/>
            <consortium name="The Broad Institute Genome Sequencing Center for Infectious Disease"/>
            <person name="Wu L."/>
            <person name="Ma J."/>
        </authorList>
    </citation>
    <scope>NUCLEOTIDE SEQUENCE [LARGE SCALE GENOMIC DNA]</scope>
    <source>
        <strain evidence="3">KCTC 32255</strain>
    </source>
</reference>
<dbReference type="Gene3D" id="3.40.50.1820">
    <property type="entry name" value="alpha/beta hydrolase"/>
    <property type="match status" value="1"/>
</dbReference>
<name>A0ABW2C693_9PSEU</name>
<organism evidence="2 3">
    <name type="scientific">Haloechinothrix salitolerans</name>
    <dbReference type="NCBI Taxonomy" id="926830"/>
    <lineage>
        <taxon>Bacteria</taxon>
        <taxon>Bacillati</taxon>
        <taxon>Actinomycetota</taxon>
        <taxon>Actinomycetes</taxon>
        <taxon>Pseudonocardiales</taxon>
        <taxon>Pseudonocardiaceae</taxon>
        <taxon>Haloechinothrix</taxon>
    </lineage>
</organism>
<keyword evidence="2" id="KW-0378">Hydrolase</keyword>
<dbReference type="GO" id="GO:0016787">
    <property type="term" value="F:hydrolase activity"/>
    <property type="evidence" value="ECO:0007669"/>
    <property type="project" value="UniProtKB-KW"/>
</dbReference>
<dbReference type="RefSeq" id="WP_345394088.1">
    <property type="nucleotide sequence ID" value="NZ_BAABLA010000021.1"/>
</dbReference>
<evidence type="ECO:0000313" key="2">
    <source>
        <dbReference type="EMBL" id="MFC6870032.1"/>
    </source>
</evidence>
<accession>A0ABW2C693</accession>
<dbReference type="EC" id="3.1.-.-" evidence="2"/>
<dbReference type="EMBL" id="JBHSXX010000001">
    <property type="protein sequence ID" value="MFC6870032.1"/>
    <property type="molecule type" value="Genomic_DNA"/>
</dbReference>
<dbReference type="PANTHER" id="PTHR46623:SF6">
    <property type="entry name" value="ALPHA_BETA-HYDROLASES SUPERFAMILY PROTEIN"/>
    <property type="match status" value="1"/>
</dbReference>
<evidence type="ECO:0000313" key="3">
    <source>
        <dbReference type="Proteomes" id="UP001596337"/>
    </source>
</evidence>
<keyword evidence="3" id="KW-1185">Reference proteome</keyword>
<sequence>MADVLLFHHAQGLTTGCLDIATRLRGAGHTVHAPDLYDGTTFATLTDGIQHAQDVGFDIIVERGRQAADDVPPDVVYIGLSLGAMPAQTLAQTRPGARGVVLLHGCVPTEKPWPDGLPLQIHTMADDAWGDVDVARQLADTIDTAELFLYPGDQHLFTDNSLPSYDPEAADLALTRVLSFLDDAR</sequence>